<feature type="compositionally biased region" description="Basic and acidic residues" evidence="2">
    <location>
        <begin position="448"/>
        <end position="458"/>
    </location>
</feature>
<feature type="coiled-coil region" evidence="1">
    <location>
        <begin position="99"/>
        <end position="126"/>
    </location>
</feature>
<dbReference type="RefSeq" id="XP_006818096.1">
    <property type="nucleotide sequence ID" value="XM_006818033.1"/>
</dbReference>
<feature type="compositionally biased region" description="Basic and acidic residues" evidence="2">
    <location>
        <begin position="397"/>
        <end position="427"/>
    </location>
</feature>
<dbReference type="GeneID" id="102805933"/>
<gene>
    <name evidence="4" type="primary">LOC102805933</name>
</gene>
<organism evidence="3 4">
    <name type="scientific">Saccoglossus kowalevskii</name>
    <name type="common">Acorn worm</name>
    <dbReference type="NCBI Taxonomy" id="10224"/>
    <lineage>
        <taxon>Eukaryota</taxon>
        <taxon>Metazoa</taxon>
        <taxon>Hemichordata</taxon>
        <taxon>Enteropneusta</taxon>
        <taxon>Harrimaniidae</taxon>
        <taxon>Saccoglossus</taxon>
    </lineage>
</organism>
<dbReference type="CDD" id="cd22968">
    <property type="entry name" value="DD_EFCAB5"/>
    <property type="match status" value="1"/>
</dbReference>
<dbReference type="PANTHER" id="PTHR46788:SF1">
    <property type="entry name" value="EF-HAND CALCIUM-BINDING DOMAIN-CONTAINING PROTEIN 5"/>
    <property type="match status" value="1"/>
</dbReference>
<evidence type="ECO:0000256" key="2">
    <source>
        <dbReference type="SAM" id="MobiDB-lite"/>
    </source>
</evidence>
<feature type="compositionally biased region" description="Polar residues" evidence="2">
    <location>
        <begin position="40"/>
        <end position="58"/>
    </location>
</feature>
<keyword evidence="1" id="KW-0175">Coiled coil</keyword>
<sequence length="544" mass="61976">MPSSNSNIDNRDSSIVKQFGPISSSLSGSAGRYRTPVSRPISNVRSPGSAKSPQQRTPLTDRPESVRSLASRSSMPDYLKPIVKTALKRWKRFHEQRVMDRLKERKEEKKLRVIQAREEKMKLARRIPIDVLAREWLKDNEATVEVRAYLLEKLLPVLIMGVEKLLVEVDKRGLSEEDEPAANFNPINYLAQYLMRNNPRLAKVKAEARRRREERERASRLKALENQRRSATLREQYKEWLVNQDGRVELHLVQEALKSFAEITESYPEEIKKASEFSHELESLDETGKTVSIKEFADYIKQFITDMPTEIFTEFLKHLSKCASAVRAAADSEARREILTNLFVSCDHSGVGLLDRHRVLNLFETFYDNATSFIKKSIRNPRKWPVVELDEVTDETDSVRSESPRDETILESDKEARTAAEKEKDEDTTAVEKPSTPTKEATEEPAEDAEKTDEVKTGDDDEKAEEEAELAKEDDTTEKVEEKNEEETGVKEEETAVVEGEGNDDVTPAAESPKPSADEEIKAEDEKVSEWDGGHSRGKSGHRC</sequence>
<feature type="compositionally biased region" description="Basic and acidic residues" evidence="2">
    <location>
        <begin position="469"/>
        <end position="494"/>
    </location>
</feature>
<protein>
    <submittedName>
        <fullName evidence="4">EF-hand calcium-binding domain-containing protein 5-like</fullName>
    </submittedName>
</protein>
<evidence type="ECO:0000256" key="1">
    <source>
        <dbReference type="SAM" id="Coils"/>
    </source>
</evidence>
<proteinExistence type="predicted"/>
<feature type="region of interest" description="Disordered" evidence="2">
    <location>
        <begin position="391"/>
        <end position="544"/>
    </location>
</feature>
<dbReference type="Gene3D" id="1.20.890.10">
    <property type="entry name" value="cAMP-dependent protein kinase regulatory subunit, dimerization-anchoring domain"/>
    <property type="match status" value="1"/>
</dbReference>
<name>A0ABM0MDK5_SACKO</name>
<feature type="compositionally biased region" description="Acidic residues" evidence="2">
    <location>
        <begin position="459"/>
        <end position="468"/>
    </location>
</feature>
<evidence type="ECO:0000313" key="3">
    <source>
        <dbReference type="Proteomes" id="UP000694865"/>
    </source>
</evidence>
<evidence type="ECO:0000313" key="4">
    <source>
        <dbReference type="RefSeq" id="XP_006818096.1"/>
    </source>
</evidence>
<dbReference type="PANTHER" id="PTHR46788">
    <property type="entry name" value="EF-HAND CALCIUM-BINDING DOMAIN-CONTAINING PROTEIN 5"/>
    <property type="match status" value="1"/>
</dbReference>
<accession>A0ABM0MDK5</accession>
<feature type="region of interest" description="Disordered" evidence="2">
    <location>
        <begin position="1"/>
        <end position="72"/>
    </location>
</feature>
<keyword evidence="3" id="KW-1185">Reference proteome</keyword>
<dbReference type="Proteomes" id="UP000694865">
    <property type="component" value="Unplaced"/>
</dbReference>
<reference evidence="4" key="1">
    <citation type="submission" date="2025-08" db="UniProtKB">
        <authorList>
            <consortium name="RefSeq"/>
        </authorList>
    </citation>
    <scope>IDENTIFICATION</scope>
    <source>
        <tissue evidence="4">Testes</tissue>
    </source>
</reference>
<feature type="compositionally biased region" description="Basic and acidic residues" evidence="2">
    <location>
        <begin position="516"/>
        <end position="535"/>
    </location>
</feature>